<dbReference type="EMBL" id="CP031769">
    <property type="protein sequence ID" value="AXR05037.1"/>
    <property type="molecule type" value="Genomic_DNA"/>
</dbReference>
<dbReference type="Pfam" id="PF00497">
    <property type="entry name" value="SBP_bac_3"/>
    <property type="match status" value="1"/>
</dbReference>
<dbReference type="RefSeq" id="WP_108567766.1">
    <property type="nucleotide sequence ID" value="NZ_CP031769.1"/>
</dbReference>
<dbReference type="PANTHER" id="PTHR35936:SF25">
    <property type="entry name" value="ABC TRANSPORTER SUBSTRATE-BINDING PROTEIN"/>
    <property type="match status" value="1"/>
</dbReference>
<keyword evidence="5" id="KW-1185">Reference proteome</keyword>
<dbReference type="Gene3D" id="3.40.190.10">
    <property type="entry name" value="Periplasmic binding protein-like II"/>
    <property type="match status" value="2"/>
</dbReference>
<evidence type="ECO:0000256" key="1">
    <source>
        <dbReference type="ARBA" id="ARBA00010333"/>
    </source>
</evidence>
<dbReference type="KEGG" id="salm:D0Y50_00825"/>
<proteinExistence type="inferred from homology"/>
<accession>A0A346NHN0</accession>
<dbReference type="SMART" id="SM00062">
    <property type="entry name" value="PBPb"/>
    <property type="match status" value="1"/>
</dbReference>
<evidence type="ECO:0000313" key="4">
    <source>
        <dbReference type="EMBL" id="AXR05037.1"/>
    </source>
</evidence>
<protein>
    <submittedName>
        <fullName evidence="4">Amino acid ABC transporter</fullName>
    </submittedName>
</protein>
<organism evidence="4 5">
    <name type="scientific">Salinimonas sediminis</name>
    <dbReference type="NCBI Taxonomy" id="2303538"/>
    <lineage>
        <taxon>Bacteria</taxon>
        <taxon>Pseudomonadati</taxon>
        <taxon>Pseudomonadota</taxon>
        <taxon>Gammaproteobacteria</taxon>
        <taxon>Alteromonadales</taxon>
        <taxon>Alteromonadaceae</taxon>
        <taxon>Alteromonas/Salinimonas group</taxon>
        <taxon>Salinimonas</taxon>
    </lineage>
</organism>
<gene>
    <name evidence="4" type="ORF">D0Y50_00825</name>
</gene>
<comment type="similarity">
    <text evidence="1">Belongs to the bacterial solute-binding protein 3 family.</text>
</comment>
<evidence type="ECO:0000256" key="2">
    <source>
        <dbReference type="ARBA" id="ARBA00022729"/>
    </source>
</evidence>
<keyword evidence="2" id="KW-0732">Signal</keyword>
<name>A0A346NHN0_9ALTE</name>
<feature type="domain" description="Solute-binding protein family 3/N-terminal" evidence="3">
    <location>
        <begin position="31"/>
        <end position="249"/>
    </location>
</feature>
<sequence length="256" mass="28735">MLIGLALLNARWLWCLVGCCLCTLVSARDITVVAGWNKPPYIITEGAQGFEMELAATILTRMGHHMKPVFVPFGRSARQLENGVGDMVLTVSDQHNVARHLLSDIYVEYQNAAVTLASRNLAITTSADLRQYTVLAFQTARDVLGPEFSQAITGHQGYVEIAAQDRQVKMLLLGSVDVAVMDKNIFSWLRGQLSPRFQKDVTFHPLFEKSYYRAAIVDDELRRDFNLQLALIKQDGTYQALLEKYRLAYPGVPAER</sequence>
<evidence type="ECO:0000313" key="5">
    <source>
        <dbReference type="Proteomes" id="UP000262073"/>
    </source>
</evidence>
<dbReference type="SUPFAM" id="SSF53850">
    <property type="entry name" value="Periplasmic binding protein-like II"/>
    <property type="match status" value="1"/>
</dbReference>
<dbReference type="PANTHER" id="PTHR35936">
    <property type="entry name" value="MEMBRANE-BOUND LYTIC MUREIN TRANSGLYCOSYLASE F"/>
    <property type="match status" value="1"/>
</dbReference>
<dbReference type="InterPro" id="IPR001638">
    <property type="entry name" value="Solute-binding_3/MltF_N"/>
</dbReference>
<dbReference type="AlphaFoldDB" id="A0A346NHN0"/>
<reference evidence="4 5" key="1">
    <citation type="submission" date="2018-08" db="EMBL/GenBank/DDBJ databases">
        <title>Salinimonas sediminis sp. nov., a piezophilic bacterium isolated from a deep-sea sediment sample from the New Britain Trench.</title>
        <authorList>
            <person name="Cao J."/>
        </authorList>
    </citation>
    <scope>NUCLEOTIDE SEQUENCE [LARGE SCALE GENOMIC DNA]</scope>
    <source>
        <strain evidence="4 5">N102</strain>
    </source>
</reference>
<dbReference type="Proteomes" id="UP000262073">
    <property type="component" value="Chromosome"/>
</dbReference>
<dbReference type="OrthoDB" id="245568at2"/>
<evidence type="ECO:0000259" key="3">
    <source>
        <dbReference type="SMART" id="SM00062"/>
    </source>
</evidence>